<dbReference type="EMBL" id="FOZK01000003">
    <property type="protein sequence ID" value="SFS06797.1"/>
    <property type="molecule type" value="Genomic_DNA"/>
</dbReference>
<dbReference type="OrthoDB" id="96194at2157"/>
<dbReference type="Pfam" id="PF11495">
    <property type="entry name" value="Regulator_TrmB"/>
    <property type="match status" value="1"/>
</dbReference>
<gene>
    <name evidence="4" type="ORF">SAMN05216559_3100</name>
</gene>
<organism evidence="4 5">
    <name type="scientific">Halomicrobium zhouii</name>
    <dbReference type="NCBI Taxonomy" id="767519"/>
    <lineage>
        <taxon>Archaea</taxon>
        <taxon>Methanobacteriati</taxon>
        <taxon>Methanobacteriota</taxon>
        <taxon>Stenosarchaea group</taxon>
        <taxon>Halobacteria</taxon>
        <taxon>Halobacteriales</taxon>
        <taxon>Haloarculaceae</taxon>
        <taxon>Halomicrobium</taxon>
    </lineage>
</organism>
<keyword evidence="5" id="KW-1185">Reference proteome</keyword>
<feature type="domain" description="Transcription regulator TrmB N-terminal" evidence="2">
    <location>
        <begin position="10"/>
        <end position="73"/>
    </location>
</feature>
<feature type="domain" description="Transcription regulator TrmB C-terminal" evidence="3">
    <location>
        <begin position="110"/>
        <end position="354"/>
    </location>
</feature>
<accession>A0A1I6LTI4</accession>
<dbReference type="CDD" id="cd09124">
    <property type="entry name" value="PLDc_like_TrmB_middle"/>
    <property type="match status" value="1"/>
</dbReference>
<dbReference type="InterPro" id="IPR002831">
    <property type="entry name" value="Tscrpt_reg_TrmB_N"/>
</dbReference>
<dbReference type="PANTHER" id="PTHR34293:SF1">
    <property type="entry name" value="HTH-TYPE TRANSCRIPTIONAL REGULATOR TRMBL2"/>
    <property type="match status" value="1"/>
</dbReference>
<dbReference type="Pfam" id="PF01978">
    <property type="entry name" value="TrmB"/>
    <property type="match status" value="1"/>
</dbReference>
<dbReference type="Gene3D" id="1.10.10.10">
    <property type="entry name" value="Winged helix-like DNA-binding domain superfamily/Winged helix DNA-binding domain"/>
    <property type="match status" value="1"/>
</dbReference>
<comment type="similarity">
    <text evidence="1">Belongs to the transcriptional regulator TrmB family.</text>
</comment>
<evidence type="ECO:0000313" key="5">
    <source>
        <dbReference type="Proteomes" id="UP000199062"/>
    </source>
</evidence>
<dbReference type="AlphaFoldDB" id="A0A1I6LTI4"/>
<dbReference type="SUPFAM" id="SSF159071">
    <property type="entry name" value="TrmB C-terminal domain-like"/>
    <property type="match status" value="1"/>
</dbReference>
<dbReference type="PANTHER" id="PTHR34293">
    <property type="entry name" value="HTH-TYPE TRANSCRIPTIONAL REGULATOR TRMBL2"/>
    <property type="match status" value="1"/>
</dbReference>
<evidence type="ECO:0000256" key="1">
    <source>
        <dbReference type="ARBA" id="ARBA00007287"/>
    </source>
</evidence>
<sequence>MKDSELIQILEDAGLSPYQSEAYVTLLALGNASATDVADACDVPDPRIYDVLRDLEAKGYVETYQQDSLTARAHDPDVVLDDLRSRSSEYLDAAEEIEERWNEPAVTEHEVSIVKRFDTVMNRAKTLVGDAETQIQFAGHVDQFRSMTEELAAAHERGVTVKISLWSDEGKGDLPDEAALEGVCTEARYRDLPSPFVVIVDRTSTSFAPNQRSTNEYGVLVSDRTYTFVFHWFFLTALWESWDTIYTARTADTPTTYVDIRYAVRDLETLLNEGATVEVTVQGYEMETNDPTEVHGVVTDVTFSGDPTENDQQLPLSHLAGRVSLTVDTGSDVVDVGGWGAILEEIEAESITIDDVQYE</sequence>
<name>A0A1I6LTI4_9EURY</name>
<evidence type="ECO:0000259" key="3">
    <source>
        <dbReference type="Pfam" id="PF11495"/>
    </source>
</evidence>
<dbReference type="InterPro" id="IPR036390">
    <property type="entry name" value="WH_DNA-bd_sf"/>
</dbReference>
<dbReference type="InterPro" id="IPR021586">
    <property type="entry name" value="Tscrpt_reg_TrmB_C"/>
</dbReference>
<evidence type="ECO:0000259" key="2">
    <source>
        <dbReference type="Pfam" id="PF01978"/>
    </source>
</evidence>
<dbReference type="SUPFAM" id="SSF46785">
    <property type="entry name" value="Winged helix' DNA-binding domain"/>
    <property type="match status" value="1"/>
</dbReference>
<dbReference type="InterPro" id="IPR036388">
    <property type="entry name" value="WH-like_DNA-bd_sf"/>
</dbReference>
<dbReference type="RefSeq" id="WP_089817442.1">
    <property type="nucleotide sequence ID" value="NZ_FOZK01000003.1"/>
</dbReference>
<dbReference type="InterPro" id="IPR051797">
    <property type="entry name" value="TrmB-like"/>
</dbReference>
<dbReference type="Proteomes" id="UP000199062">
    <property type="component" value="Unassembled WGS sequence"/>
</dbReference>
<protein>
    <submittedName>
        <fullName evidence="4">Transcriptional regulator</fullName>
    </submittedName>
</protein>
<evidence type="ECO:0000313" key="4">
    <source>
        <dbReference type="EMBL" id="SFS06797.1"/>
    </source>
</evidence>
<dbReference type="STRING" id="767519.SAMN05216559_3100"/>
<reference evidence="4 5" key="1">
    <citation type="submission" date="2016-10" db="EMBL/GenBank/DDBJ databases">
        <authorList>
            <person name="de Groot N.N."/>
        </authorList>
    </citation>
    <scope>NUCLEOTIDE SEQUENCE [LARGE SCALE GENOMIC DNA]</scope>
    <source>
        <strain evidence="4 5">CGMCC 1.10457</strain>
    </source>
</reference>
<proteinExistence type="inferred from homology"/>